<sequence>MPAVVLPSPTRRPLHARHLPCVVLRALRPAVRAPHFVLAPPITPSPLRRPPRPRTQTSWHPSTVACPLACPRGLSLAVAPAHACVAAPLAIAPLYSDAPGRYDVIRHHEPSYAAATPVSSWRRCTYSAPRVPFMLLPLCPGTRALTPHHTGLPYNP</sequence>
<organism evidence="1 2">
    <name type="scientific">Dentipellis fragilis</name>
    <dbReference type="NCBI Taxonomy" id="205917"/>
    <lineage>
        <taxon>Eukaryota</taxon>
        <taxon>Fungi</taxon>
        <taxon>Dikarya</taxon>
        <taxon>Basidiomycota</taxon>
        <taxon>Agaricomycotina</taxon>
        <taxon>Agaricomycetes</taxon>
        <taxon>Russulales</taxon>
        <taxon>Hericiaceae</taxon>
        <taxon>Dentipellis</taxon>
    </lineage>
</organism>
<gene>
    <name evidence="1" type="ORF">EVG20_g10908</name>
</gene>
<proteinExistence type="predicted"/>
<dbReference type="EMBL" id="SEOQ01001470">
    <property type="protein sequence ID" value="TFY51639.1"/>
    <property type="molecule type" value="Genomic_DNA"/>
</dbReference>
<dbReference type="AlphaFoldDB" id="A0A4Y9XSY5"/>
<dbReference type="Proteomes" id="UP000298327">
    <property type="component" value="Unassembled WGS sequence"/>
</dbReference>
<evidence type="ECO:0000313" key="2">
    <source>
        <dbReference type="Proteomes" id="UP000298327"/>
    </source>
</evidence>
<reference evidence="1 2" key="1">
    <citation type="submission" date="2019-02" db="EMBL/GenBank/DDBJ databases">
        <title>Genome sequencing of the rare red list fungi Dentipellis fragilis.</title>
        <authorList>
            <person name="Buettner E."/>
            <person name="Kellner H."/>
        </authorList>
    </citation>
    <scope>NUCLEOTIDE SEQUENCE [LARGE SCALE GENOMIC DNA]</scope>
    <source>
        <strain evidence="1 2">DSM 105465</strain>
    </source>
</reference>
<name>A0A4Y9XSY5_9AGAM</name>
<protein>
    <submittedName>
        <fullName evidence="1">Uncharacterized protein</fullName>
    </submittedName>
</protein>
<comment type="caution">
    <text evidence="1">The sequence shown here is derived from an EMBL/GenBank/DDBJ whole genome shotgun (WGS) entry which is preliminary data.</text>
</comment>
<accession>A0A4Y9XSY5</accession>
<evidence type="ECO:0000313" key="1">
    <source>
        <dbReference type="EMBL" id="TFY51639.1"/>
    </source>
</evidence>
<keyword evidence="2" id="KW-1185">Reference proteome</keyword>